<keyword evidence="2" id="KW-1185">Reference proteome</keyword>
<accession>A0A4S8KIS9</accession>
<organism evidence="1 2">
    <name type="scientific">Dendrothele bispora (strain CBS 962.96)</name>
    <dbReference type="NCBI Taxonomy" id="1314807"/>
    <lineage>
        <taxon>Eukaryota</taxon>
        <taxon>Fungi</taxon>
        <taxon>Dikarya</taxon>
        <taxon>Basidiomycota</taxon>
        <taxon>Agaricomycotina</taxon>
        <taxon>Agaricomycetes</taxon>
        <taxon>Agaricomycetidae</taxon>
        <taxon>Agaricales</taxon>
        <taxon>Agaricales incertae sedis</taxon>
        <taxon>Dendrothele</taxon>
    </lineage>
</organism>
<protein>
    <submittedName>
        <fullName evidence="1">Uncharacterized protein</fullName>
    </submittedName>
</protein>
<sequence length="297" mass="33764">MRYSVTSLEIDEAARATIAGLKRMSLNCCLVGSVACSAYGMSRTPADIDMVVLTSSYTQEELKNRLVSYDPRFYTVASKDPLATYRVLWFRLSGYRRCCKVDLLLPGVMNIPLVPLERIYRMKDHQSTVTSESSLSSYYSTLSTRSADYPLMPFLPLLLLKLQAWQDHGESPKLYMREKQPTDVKDINELLDLAVTKYAIVTVRVSAKGSTSKGQTLLEKEKIWLPATFIRDGKTRVRKYVEMYPASRRQWKVIGFDVDDGVSSAEKYSREQVRLGKGDDNLRRLESLMASLAVDDY</sequence>
<name>A0A4S8KIS9_DENBC</name>
<gene>
    <name evidence="1" type="ORF">K435DRAFT_974877</name>
</gene>
<dbReference type="EMBL" id="ML182374">
    <property type="protein sequence ID" value="THU75320.1"/>
    <property type="molecule type" value="Genomic_DNA"/>
</dbReference>
<evidence type="ECO:0000313" key="2">
    <source>
        <dbReference type="Proteomes" id="UP000297245"/>
    </source>
</evidence>
<reference evidence="1 2" key="1">
    <citation type="journal article" date="2019" name="Nat. Ecol. Evol.">
        <title>Megaphylogeny resolves global patterns of mushroom evolution.</title>
        <authorList>
            <person name="Varga T."/>
            <person name="Krizsan K."/>
            <person name="Foldi C."/>
            <person name="Dima B."/>
            <person name="Sanchez-Garcia M."/>
            <person name="Sanchez-Ramirez S."/>
            <person name="Szollosi G.J."/>
            <person name="Szarkandi J.G."/>
            <person name="Papp V."/>
            <person name="Albert L."/>
            <person name="Andreopoulos W."/>
            <person name="Angelini C."/>
            <person name="Antonin V."/>
            <person name="Barry K.W."/>
            <person name="Bougher N.L."/>
            <person name="Buchanan P."/>
            <person name="Buyck B."/>
            <person name="Bense V."/>
            <person name="Catcheside P."/>
            <person name="Chovatia M."/>
            <person name="Cooper J."/>
            <person name="Damon W."/>
            <person name="Desjardin D."/>
            <person name="Finy P."/>
            <person name="Geml J."/>
            <person name="Haridas S."/>
            <person name="Hughes K."/>
            <person name="Justo A."/>
            <person name="Karasinski D."/>
            <person name="Kautmanova I."/>
            <person name="Kiss B."/>
            <person name="Kocsube S."/>
            <person name="Kotiranta H."/>
            <person name="LaButti K.M."/>
            <person name="Lechner B.E."/>
            <person name="Liimatainen K."/>
            <person name="Lipzen A."/>
            <person name="Lukacs Z."/>
            <person name="Mihaltcheva S."/>
            <person name="Morgado L.N."/>
            <person name="Niskanen T."/>
            <person name="Noordeloos M.E."/>
            <person name="Ohm R.A."/>
            <person name="Ortiz-Santana B."/>
            <person name="Ovrebo C."/>
            <person name="Racz N."/>
            <person name="Riley R."/>
            <person name="Savchenko A."/>
            <person name="Shiryaev A."/>
            <person name="Soop K."/>
            <person name="Spirin V."/>
            <person name="Szebenyi C."/>
            <person name="Tomsovsky M."/>
            <person name="Tulloss R.E."/>
            <person name="Uehling J."/>
            <person name="Grigoriev I.V."/>
            <person name="Vagvolgyi C."/>
            <person name="Papp T."/>
            <person name="Martin F.M."/>
            <person name="Miettinen O."/>
            <person name="Hibbett D.S."/>
            <person name="Nagy L.G."/>
        </authorList>
    </citation>
    <scope>NUCLEOTIDE SEQUENCE [LARGE SCALE GENOMIC DNA]</scope>
    <source>
        <strain evidence="1 2">CBS 962.96</strain>
    </source>
</reference>
<dbReference type="InterPro" id="IPR043519">
    <property type="entry name" value="NT_sf"/>
</dbReference>
<proteinExistence type="predicted"/>
<evidence type="ECO:0000313" key="1">
    <source>
        <dbReference type="EMBL" id="THU75320.1"/>
    </source>
</evidence>
<dbReference type="Gene3D" id="3.30.460.40">
    <property type="match status" value="1"/>
</dbReference>
<dbReference type="Proteomes" id="UP000297245">
    <property type="component" value="Unassembled WGS sequence"/>
</dbReference>
<dbReference type="SUPFAM" id="SSF81301">
    <property type="entry name" value="Nucleotidyltransferase"/>
    <property type="match status" value="1"/>
</dbReference>
<dbReference type="OrthoDB" id="3051727at2759"/>
<dbReference type="AlphaFoldDB" id="A0A4S8KIS9"/>